<comment type="caution">
    <text evidence="3">The sequence shown here is derived from an EMBL/GenBank/DDBJ whole genome shotgun (WGS) entry which is preliminary data.</text>
</comment>
<feature type="compositionally biased region" description="Low complexity" evidence="2">
    <location>
        <begin position="116"/>
        <end position="176"/>
    </location>
</feature>
<dbReference type="EMBL" id="JAWJWF010000050">
    <property type="protein sequence ID" value="KAK6618188.1"/>
    <property type="molecule type" value="Genomic_DNA"/>
</dbReference>
<accession>A0ABR1AFB6</accession>
<sequence length="518" mass="55795">MAYQCSRYFGCIPAHSMHVKGEGQNESDNGSNASDSGKDRSGLSHHISQLTPSKPRGKRRFNSLMSHRYQRGQINELNGEAKHLETKLNDTIKEVEVKKENVKTERLSPMTSTIMTTATGTTTTASTTLTTGTGNTHADTNSNSSRSGTPSSSYPGTPPGGLTDSQEQGSSPSSASTHGTQGSHLKQMEQMMMSRNYSDFMRSLAAKYNNANPNDYFSSNRNGFPPSLDPRFGSFKSGAATPFVGLMAPLSTTAVSPSSQQSTTASTSPSDHQRHLSKSQADVFTPNFGVPGLNGLNPFAGGNINSLFPPMIDMSSTQALLSMVRTASAQNQAQLESYLKGASHVHAGKRPNETSPLDLSSAGAVTPVSNKKAKKEAPKDGLYENILNLPLLEALRTKELTKISTKNRSISPNLVQKKNLQNSLNNLQNTISTLNVARTSPNRVTGSPRCSSLCGSDGRACAESEGQSIAHWTVDDVCSFVSSIDICAEYEKVRNLKFKMSWKILKICGVPDRSEKKD</sequence>
<reference evidence="3 4" key="1">
    <citation type="submission" date="2023-09" db="EMBL/GenBank/DDBJ databases">
        <title>Genomes of two closely related lineages of the louse Polyplax serrata with different host specificities.</title>
        <authorList>
            <person name="Martinu J."/>
            <person name="Tarabai H."/>
            <person name="Stefka J."/>
            <person name="Hypsa V."/>
        </authorList>
    </citation>
    <scope>NUCLEOTIDE SEQUENCE [LARGE SCALE GENOMIC DNA]</scope>
    <source>
        <strain evidence="3">98ZLc_SE</strain>
    </source>
</reference>
<keyword evidence="4" id="KW-1185">Reference proteome</keyword>
<feature type="coiled-coil region" evidence="1">
    <location>
        <begin position="74"/>
        <end position="105"/>
    </location>
</feature>
<feature type="compositionally biased region" description="Low complexity" evidence="2">
    <location>
        <begin position="254"/>
        <end position="270"/>
    </location>
</feature>
<feature type="region of interest" description="Disordered" evidence="2">
    <location>
        <begin position="349"/>
        <end position="373"/>
    </location>
</feature>
<feature type="region of interest" description="Disordered" evidence="2">
    <location>
        <begin position="20"/>
        <end position="59"/>
    </location>
</feature>
<keyword evidence="1" id="KW-0175">Coiled coil</keyword>
<feature type="region of interest" description="Disordered" evidence="2">
    <location>
        <begin position="116"/>
        <end position="184"/>
    </location>
</feature>
<evidence type="ECO:0000313" key="4">
    <source>
        <dbReference type="Proteomes" id="UP001359485"/>
    </source>
</evidence>
<protein>
    <submittedName>
        <fullName evidence="3">Uncharacterized protein</fullName>
    </submittedName>
</protein>
<evidence type="ECO:0000313" key="3">
    <source>
        <dbReference type="EMBL" id="KAK6618188.1"/>
    </source>
</evidence>
<feature type="compositionally biased region" description="Polar residues" evidence="2">
    <location>
        <begin position="24"/>
        <end position="35"/>
    </location>
</feature>
<proteinExistence type="predicted"/>
<evidence type="ECO:0000256" key="2">
    <source>
        <dbReference type="SAM" id="MobiDB-lite"/>
    </source>
</evidence>
<name>A0ABR1AFB6_POLSC</name>
<organism evidence="3 4">
    <name type="scientific">Polyplax serrata</name>
    <name type="common">Common mouse louse</name>
    <dbReference type="NCBI Taxonomy" id="468196"/>
    <lineage>
        <taxon>Eukaryota</taxon>
        <taxon>Metazoa</taxon>
        <taxon>Ecdysozoa</taxon>
        <taxon>Arthropoda</taxon>
        <taxon>Hexapoda</taxon>
        <taxon>Insecta</taxon>
        <taxon>Pterygota</taxon>
        <taxon>Neoptera</taxon>
        <taxon>Paraneoptera</taxon>
        <taxon>Psocodea</taxon>
        <taxon>Troctomorpha</taxon>
        <taxon>Phthiraptera</taxon>
        <taxon>Anoplura</taxon>
        <taxon>Polyplacidae</taxon>
        <taxon>Polyplax</taxon>
    </lineage>
</organism>
<evidence type="ECO:0000256" key="1">
    <source>
        <dbReference type="SAM" id="Coils"/>
    </source>
</evidence>
<dbReference type="Proteomes" id="UP001359485">
    <property type="component" value="Unassembled WGS sequence"/>
</dbReference>
<gene>
    <name evidence="3" type="ORF">RUM44_002639</name>
</gene>
<feature type="region of interest" description="Disordered" evidence="2">
    <location>
        <begin position="254"/>
        <end position="278"/>
    </location>
</feature>